<dbReference type="Pfam" id="PF12850">
    <property type="entry name" value="Metallophos_2"/>
    <property type="match status" value="1"/>
</dbReference>
<evidence type="ECO:0000259" key="3">
    <source>
        <dbReference type="Pfam" id="PF12850"/>
    </source>
</evidence>
<dbReference type="Proteomes" id="UP000657006">
    <property type="component" value="Unassembled WGS sequence"/>
</dbReference>
<dbReference type="SUPFAM" id="SSF56300">
    <property type="entry name" value="Metallo-dependent phosphatases"/>
    <property type="match status" value="1"/>
</dbReference>
<dbReference type="RefSeq" id="WP_177713768.1">
    <property type="nucleotide sequence ID" value="NZ_JACRSQ010000019.1"/>
</dbReference>
<dbReference type="NCBIfam" id="NF006988">
    <property type="entry name" value="PRK09453.1"/>
    <property type="match status" value="1"/>
</dbReference>
<dbReference type="EC" id="3.1.4.-" evidence="2"/>
<proteinExistence type="inferred from homology"/>
<name>A0A926HY02_9FIRM</name>
<dbReference type="InterPro" id="IPR029052">
    <property type="entry name" value="Metallo-depent_PP-like"/>
</dbReference>
<evidence type="ECO:0000256" key="2">
    <source>
        <dbReference type="RuleBase" id="RU362039"/>
    </source>
</evidence>
<dbReference type="InterPro" id="IPR024654">
    <property type="entry name" value="Calcineurin-like_PHP_lpxH"/>
</dbReference>
<feature type="domain" description="Calcineurin-like phosphoesterase" evidence="3">
    <location>
        <begin position="1"/>
        <end position="159"/>
    </location>
</feature>
<evidence type="ECO:0000313" key="5">
    <source>
        <dbReference type="Proteomes" id="UP000657006"/>
    </source>
</evidence>
<dbReference type="NCBIfam" id="TIGR00040">
    <property type="entry name" value="yfcE"/>
    <property type="match status" value="1"/>
</dbReference>
<evidence type="ECO:0000313" key="4">
    <source>
        <dbReference type="EMBL" id="MBC8544322.1"/>
    </source>
</evidence>
<comment type="cofactor">
    <cofactor evidence="2">
        <name>a divalent metal cation</name>
        <dbReference type="ChEBI" id="CHEBI:60240"/>
    </cofactor>
</comment>
<reference evidence="4" key="1">
    <citation type="submission" date="2020-08" db="EMBL/GenBank/DDBJ databases">
        <title>Genome public.</title>
        <authorList>
            <person name="Liu C."/>
            <person name="Sun Q."/>
        </authorList>
    </citation>
    <scope>NUCLEOTIDE SEQUENCE</scope>
    <source>
        <strain evidence="4">NSJ-32</strain>
    </source>
</reference>
<keyword evidence="4" id="KW-0378">Hydrolase</keyword>
<organism evidence="4 5">
    <name type="scientific">Bianquea renquensis</name>
    <dbReference type="NCBI Taxonomy" id="2763661"/>
    <lineage>
        <taxon>Bacteria</taxon>
        <taxon>Bacillati</taxon>
        <taxon>Bacillota</taxon>
        <taxon>Clostridia</taxon>
        <taxon>Eubacteriales</taxon>
        <taxon>Bianqueaceae</taxon>
        <taxon>Bianquea</taxon>
    </lineage>
</organism>
<dbReference type="GO" id="GO:0016787">
    <property type="term" value="F:hydrolase activity"/>
    <property type="evidence" value="ECO:0007669"/>
    <property type="project" value="UniProtKB-UniRule"/>
</dbReference>
<protein>
    <recommendedName>
        <fullName evidence="2">Phosphoesterase</fullName>
        <ecNumber evidence="2">3.1.4.-</ecNumber>
    </recommendedName>
</protein>
<keyword evidence="5" id="KW-1185">Reference proteome</keyword>
<dbReference type="Gene3D" id="3.60.21.10">
    <property type="match status" value="1"/>
</dbReference>
<keyword evidence="2" id="KW-0479">Metal-binding</keyword>
<comment type="similarity">
    <text evidence="1 2">Belongs to the metallophosphoesterase superfamily. YfcE family.</text>
</comment>
<gene>
    <name evidence="4" type="primary">yfcE</name>
    <name evidence="4" type="ORF">H8730_12320</name>
</gene>
<evidence type="ECO:0000256" key="1">
    <source>
        <dbReference type="ARBA" id="ARBA00008950"/>
    </source>
</evidence>
<comment type="caution">
    <text evidence="4">The sequence shown here is derived from an EMBL/GenBank/DDBJ whole genome shotgun (WGS) entry which is preliminary data.</text>
</comment>
<sequence length="178" mass="19717">MKYSILSDIHGSYRCLCEGLERFEADNGDMLLLLGDLLYHGPRNPIPDGYDPQRTAQALNQYAKRIIAVHGNCDAEVDQMLLDFPIGAPYVVLPAEGQKIVATHGHLAMESFCLSPGDLLLHGHTHIYKAQKEGDVYVANPGSITLPKDGLPASYGVLDGRELWIRDMSGRELMHLEF</sequence>
<accession>A0A926HY02</accession>
<dbReference type="EMBL" id="JACRSQ010000019">
    <property type="protein sequence ID" value="MBC8544322.1"/>
    <property type="molecule type" value="Genomic_DNA"/>
</dbReference>
<dbReference type="InterPro" id="IPR000979">
    <property type="entry name" value="Phosphodiesterase_MJ0936/Vps29"/>
</dbReference>
<dbReference type="AlphaFoldDB" id="A0A926HY02"/>
<dbReference type="GO" id="GO:0046872">
    <property type="term" value="F:metal ion binding"/>
    <property type="evidence" value="ECO:0007669"/>
    <property type="project" value="UniProtKB-KW"/>
</dbReference>